<gene>
    <name evidence="2" type="ordered locus">COCOR_06775</name>
</gene>
<accession>H8MZD9</accession>
<dbReference type="HOGENOM" id="CLU_010966_0_0_7"/>
<dbReference type="Pfam" id="PF13450">
    <property type="entry name" value="NAD_binding_8"/>
    <property type="match status" value="1"/>
</dbReference>
<dbReference type="STRING" id="1144275.COCOR_06775"/>
<dbReference type="Pfam" id="PF01593">
    <property type="entry name" value="Amino_oxidase"/>
    <property type="match status" value="1"/>
</dbReference>
<feature type="domain" description="Amine oxidase" evidence="1">
    <location>
        <begin position="628"/>
        <end position="679"/>
    </location>
</feature>
<dbReference type="eggNOG" id="COG3349">
    <property type="taxonomic scope" value="Bacteria"/>
</dbReference>
<reference evidence="3" key="2">
    <citation type="submission" date="2012-03" db="EMBL/GenBank/DDBJ databases">
        <title>Genome sequence of the fruiting myxobacterium Corallococcus coralloides DSM 2259.</title>
        <authorList>
            <person name="Huntley S."/>
            <person name="Zhang Y."/>
            <person name="Treuner-Lange A."/>
            <person name="Sensen C.W."/>
            <person name="Sogaard-Andersen L."/>
        </authorList>
    </citation>
    <scope>NUCLEOTIDE SEQUENCE [LARGE SCALE GENOMIC DNA]</scope>
    <source>
        <strain evidence="3">ATCC 25202 / DSM 2259 / NBRC 100086 / M2</strain>
    </source>
</reference>
<dbReference type="KEGG" id="ccx:COCOR_06775"/>
<proteinExistence type="predicted"/>
<sequence length="695" mass="77789">MAAAFELTATPERRARYDITVYQQGWRLGGKGASGRDANHWQRIEEHGLHVFMGFYDHAFRLMRDCYREWKDPHAPFQSFQDAVMPQHLITFQEQEQKPDHKGQEWRPWNIKPLVRAGLPGEGASLAEDRSYKDMMRALRDWIFAHAKEAEHREDVLRPLHEAGESIEKLPESFEDARGLDAAKGFDLLFQAEILKGLYFLEQAQQAERAAPPPLEKPEPVRRAQLLFRLGVAALKGWLTDLVRKRKPLDFLLIDKLDFRAWLRKYGATPADAQSAPITALYCLGFATLDGNPRSQNAQASAGVCFHVLLSLLFDCKGAPLWKFRAGMGDILFAPLYEVLRARGVKFEFFQRVQSLGLTPDRSRVGSIQLLQQVKLTGPEYQPLIRIEVEPGKQLPCWPSEPDWKQLVDGEALRKKLADQGLTLESAWCAQQVGERTLRLNEDFDLVVFGISLGSIPSLCGELLKADKRWADMAREVKTVQTQALQLWLTCPIAVLGWSAGPTISTAYVEPFDTWGDMSHLVKVEQGGTGPGAPKSIHYFCGALPDTVPLPPPSDIGFPARMARQVKRNAIQWIMTHLKGLWPLVNPSDASSGMDWRHLADPSDRTGESRMDAQYWRANIDPSERYVLSVPGSAQYRLPAGGSGFTNLFLAGDWVQTRLNAGCAEAAVEGGLNAARAVLKRHPPMPSTPPVPAPR</sequence>
<dbReference type="AlphaFoldDB" id="H8MZD9"/>
<dbReference type="InterPro" id="IPR002937">
    <property type="entry name" value="Amino_oxidase"/>
</dbReference>
<dbReference type="PANTHER" id="PTHR42923:SF46">
    <property type="entry name" value="AMINE OXIDASE"/>
    <property type="match status" value="1"/>
</dbReference>
<dbReference type="EMBL" id="CP003389">
    <property type="protein sequence ID" value="AFE07118.1"/>
    <property type="molecule type" value="Genomic_DNA"/>
</dbReference>
<organism evidence="2 3">
    <name type="scientific">Corallococcus coralloides (strain ATCC 25202 / DSM 2259 / NBRC 100086 / M2)</name>
    <name type="common">Myxococcus coralloides</name>
    <dbReference type="NCBI Taxonomy" id="1144275"/>
    <lineage>
        <taxon>Bacteria</taxon>
        <taxon>Pseudomonadati</taxon>
        <taxon>Myxococcota</taxon>
        <taxon>Myxococcia</taxon>
        <taxon>Myxococcales</taxon>
        <taxon>Cystobacterineae</taxon>
        <taxon>Myxococcaceae</taxon>
        <taxon>Corallococcus</taxon>
    </lineage>
</organism>
<dbReference type="SUPFAM" id="SSF51905">
    <property type="entry name" value="FAD/NAD(P)-binding domain"/>
    <property type="match status" value="1"/>
</dbReference>
<dbReference type="InParanoid" id="H8MZD9"/>
<keyword evidence="3" id="KW-1185">Reference proteome</keyword>
<reference evidence="2 3" key="1">
    <citation type="journal article" date="2012" name="J. Bacteriol.">
        <title>Complete Genome Sequence of the Fruiting Myxobacterium Corallococcus coralloides DSM 2259.</title>
        <authorList>
            <person name="Huntley S."/>
            <person name="Zhang Y."/>
            <person name="Treuner-Lange A."/>
            <person name="Kneip S."/>
            <person name="Sensen C.W."/>
            <person name="Sogaard-Andersen L."/>
        </authorList>
    </citation>
    <scope>NUCLEOTIDE SEQUENCE [LARGE SCALE GENOMIC DNA]</scope>
    <source>
        <strain evidence="3">ATCC 25202 / DSM 2259 / NBRC 100086 / M2</strain>
    </source>
</reference>
<dbReference type="InterPro" id="IPR050464">
    <property type="entry name" value="Zeta_carotene_desat/Oxidored"/>
</dbReference>
<name>H8MZD9_CORCM</name>
<dbReference type="Proteomes" id="UP000007587">
    <property type="component" value="Chromosome"/>
</dbReference>
<protein>
    <recommendedName>
        <fullName evidence="1">Amine oxidase domain-containing protein</fullName>
    </recommendedName>
</protein>
<dbReference type="PANTHER" id="PTHR42923">
    <property type="entry name" value="PROTOPORPHYRINOGEN OXIDASE"/>
    <property type="match status" value="1"/>
</dbReference>
<evidence type="ECO:0000313" key="3">
    <source>
        <dbReference type="Proteomes" id="UP000007587"/>
    </source>
</evidence>
<dbReference type="GO" id="GO:0016491">
    <property type="term" value="F:oxidoreductase activity"/>
    <property type="evidence" value="ECO:0007669"/>
    <property type="project" value="InterPro"/>
</dbReference>
<evidence type="ECO:0000313" key="2">
    <source>
        <dbReference type="EMBL" id="AFE07118.1"/>
    </source>
</evidence>
<dbReference type="InterPro" id="IPR036188">
    <property type="entry name" value="FAD/NAD-bd_sf"/>
</dbReference>
<evidence type="ECO:0000259" key="1">
    <source>
        <dbReference type="Pfam" id="PF01593"/>
    </source>
</evidence>